<dbReference type="SUPFAM" id="SSF57184">
    <property type="entry name" value="Growth factor receptor domain"/>
    <property type="match status" value="1"/>
</dbReference>
<evidence type="ECO:0000256" key="8">
    <source>
        <dbReference type="ARBA" id="ARBA00049694"/>
    </source>
</evidence>
<evidence type="ECO:0000256" key="6">
    <source>
        <dbReference type="ARBA" id="ARBA00023157"/>
    </source>
</evidence>
<keyword evidence="4" id="KW-0597">Phosphoprotein</keyword>
<dbReference type="GO" id="GO:0043567">
    <property type="term" value="P:regulation of insulin-like growth factor receptor signaling pathway"/>
    <property type="evidence" value="ECO:0007669"/>
    <property type="project" value="TreeGrafter"/>
</dbReference>
<evidence type="ECO:0000256" key="3">
    <source>
        <dbReference type="ARBA" id="ARBA00022525"/>
    </source>
</evidence>
<dbReference type="FunFam" id="4.10.40.20:FF:000001">
    <property type="entry name" value="Insulin-like growth factor binding protein 5"/>
    <property type="match status" value="1"/>
</dbReference>
<reference evidence="14" key="1">
    <citation type="submission" date="2023-06" db="EMBL/GenBank/DDBJ databases">
        <title>Reference genome for the Northern bat (Eptesicus nilssonii), a most northern bat species.</title>
        <authorList>
            <person name="Laine V.N."/>
            <person name="Pulliainen A.T."/>
            <person name="Lilley T.M."/>
        </authorList>
    </citation>
    <scope>NUCLEOTIDE SEQUENCE</scope>
    <source>
        <strain evidence="14">BLF_Eptnil</strain>
        <tissue evidence="14">Kidney</tissue>
    </source>
</reference>
<dbReference type="InterPro" id="IPR036857">
    <property type="entry name" value="Thyroglobulin_1_sf"/>
</dbReference>
<dbReference type="SMART" id="SM00121">
    <property type="entry name" value="IB"/>
    <property type="match status" value="1"/>
</dbReference>
<dbReference type="SMART" id="SM00211">
    <property type="entry name" value="TY"/>
    <property type="match status" value="1"/>
</dbReference>
<evidence type="ECO:0000256" key="5">
    <source>
        <dbReference type="ARBA" id="ARBA00022729"/>
    </source>
</evidence>
<keyword evidence="5 11" id="KW-0732">Signal</keyword>
<feature type="domain" description="IGFBP N-terminal" evidence="13">
    <location>
        <begin position="31"/>
        <end position="112"/>
    </location>
</feature>
<dbReference type="GO" id="GO:0031995">
    <property type="term" value="F:insulin-like growth factor II binding"/>
    <property type="evidence" value="ECO:0007669"/>
    <property type="project" value="TreeGrafter"/>
</dbReference>
<dbReference type="PROSITE" id="PS51162">
    <property type="entry name" value="THYROGLOBULIN_1_2"/>
    <property type="match status" value="1"/>
</dbReference>
<dbReference type="FunFam" id="4.10.800.10:FF:000002">
    <property type="entry name" value="Insulin-like growth factor-binding protein 2"/>
    <property type="match status" value="1"/>
</dbReference>
<comment type="subunit">
    <text evidence="8">Binds equally well IGF1 and IGF2. Interacts with integrin ITGA5:ITGB1. Interacts with VHL; this interaction inhibits HIF1A degradation.</text>
</comment>
<evidence type="ECO:0000256" key="11">
    <source>
        <dbReference type="SAM" id="SignalP"/>
    </source>
</evidence>
<evidence type="ECO:0000256" key="1">
    <source>
        <dbReference type="ARBA" id="ARBA00004613"/>
    </source>
</evidence>
<dbReference type="Gene3D" id="4.10.40.20">
    <property type="match status" value="1"/>
</dbReference>
<protein>
    <recommendedName>
        <fullName evidence="2">Insulin-like growth factor-binding protein 1</fullName>
    </recommendedName>
</protein>
<evidence type="ECO:0000256" key="7">
    <source>
        <dbReference type="ARBA" id="ARBA00023183"/>
    </source>
</evidence>
<dbReference type="CDD" id="cd00191">
    <property type="entry name" value="TY"/>
    <property type="match status" value="1"/>
</dbReference>
<keyword evidence="7" id="KW-0340">Growth factor binding</keyword>
<dbReference type="PANTHER" id="PTHR11551:SF6">
    <property type="entry name" value="INSULIN-LIKE GROWTH FACTOR-BINDING PROTEIN 1"/>
    <property type="match status" value="1"/>
</dbReference>
<dbReference type="EMBL" id="JAULJE010000014">
    <property type="protein sequence ID" value="KAK1334726.1"/>
    <property type="molecule type" value="Genomic_DNA"/>
</dbReference>
<dbReference type="PRINTS" id="PR01977">
    <property type="entry name" value="IGFBPFAMILY1"/>
</dbReference>
<evidence type="ECO:0000313" key="15">
    <source>
        <dbReference type="Proteomes" id="UP001177744"/>
    </source>
</evidence>
<evidence type="ECO:0000256" key="2">
    <source>
        <dbReference type="ARBA" id="ARBA00013675"/>
    </source>
</evidence>
<dbReference type="InterPro" id="IPR000867">
    <property type="entry name" value="IGFBP-like"/>
</dbReference>
<evidence type="ECO:0000256" key="4">
    <source>
        <dbReference type="ARBA" id="ARBA00022553"/>
    </source>
</evidence>
<dbReference type="InterPro" id="IPR017891">
    <property type="entry name" value="Insulin_GF-bd_Cys-rich_CS"/>
</dbReference>
<evidence type="ECO:0000256" key="9">
    <source>
        <dbReference type="PROSITE-ProRule" id="PRU00500"/>
    </source>
</evidence>
<dbReference type="PROSITE" id="PS51323">
    <property type="entry name" value="IGFBP_N_2"/>
    <property type="match status" value="1"/>
</dbReference>
<feature type="signal peptide" evidence="11">
    <location>
        <begin position="1"/>
        <end position="27"/>
    </location>
</feature>
<feature type="chain" id="PRO_5041260367" description="Insulin-like growth factor-binding protein 1" evidence="11">
    <location>
        <begin position="28"/>
        <end position="257"/>
    </location>
</feature>
<gene>
    <name evidence="14" type="ORF">QTO34_004292</name>
</gene>
<name>A0AA40LIE2_CNENI</name>
<dbReference type="PROSITE" id="PS00222">
    <property type="entry name" value="IGFBP_N_1"/>
    <property type="match status" value="1"/>
</dbReference>
<comment type="subcellular location">
    <subcellularLocation>
        <location evidence="1">Secreted</location>
    </subcellularLocation>
</comment>
<keyword evidence="15" id="KW-1185">Reference proteome</keyword>
<keyword evidence="3" id="KW-0964">Secreted</keyword>
<dbReference type="PANTHER" id="PTHR11551">
    <property type="entry name" value="INSULIN-LIKE GROWTH FACTOR BINDING PROTEIN"/>
    <property type="match status" value="1"/>
</dbReference>
<dbReference type="InterPro" id="IPR022322">
    <property type="entry name" value="IGFBP1"/>
</dbReference>
<dbReference type="Pfam" id="PF00219">
    <property type="entry name" value="IGFBP"/>
    <property type="match status" value="1"/>
</dbReference>
<organism evidence="14 15">
    <name type="scientific">Cnephaeus nilssonii</name>
    <name type="common">Northern bat</name>
    <name type="synonym">Eptesicus nilssonii</name>
    <dbReference type="NCBI Taxonomy" id="3371016"/>
    <lineage>
        <taxon>Eukaryota</taxon>
        <taxon>Metazoa</taxon>
        <taxon>Chordata</taxon>
        <taxon>Craniata</taxon>
        <taxon>Vertebrata</taxon>
        <taxon>Euteleostomi</taxon>
        <taxon>Mammalia</taxon>
        <taxon>Eutheria</taxon>
        <taxon>Laurasiatheria</taxon>
        <taxon>Chiroptera</taxon>
        <taxon>Yangochiroptera</taxon>
        <taxon>Vespertilionidae</taxon>
        <taxon>Cnephaeus</taxon>
    </lineage>
</organism>
<accession>A0AA40LIE2</accession>
<sequence>MAMPAVPAASAAPLLLLLAALLGEAAAEGPHRWQCAPCSAEKLAACPPVPESCRERARPYGCGCCTLCALRQGDACGMTSARCESGLSCQARPGETRPLRALSQGRGVCMPETAVTEPSAEAAGAPPPSTQTPAPWEAEEESPGEESPLWGSLSTYETIQKAGISNTKDSKDPCRRELYNVLTKVVQEKTQAADGLYKFYMPNCHSNGMYHSKQCMVSLHGEIGLCWCVYPWNGQKIVGSMEVFGDPNCDHYLLPKL</sequence>
<dbReference type="GO" id="GO:0005615">
    <property type="term" value="C:extracellular space"/>
    <property type="evidence" value="ECO:0007669"/>
    <property type="project" value="TreeGrafter"/>
</dbReference>
<evidence type="ECO:0000256" key="10">
    <source>
        <dbReference type="SAM" id="MobiDB-lite"/>
    </source>
</evidence>
<feature type="region of interest" description="Disordered" evidence="10">
    <location>
        <begin position="114"/>
        <end position="150"/>
    </location>
</feature>
<dbReference type="InterPro" id="IPR022321">
    <property type="entry name" value="IGFBP_1-6_chordata"/>
</dbReference>
<comment type="caution">
    <text evidence="9">Lacks conserved residue(s) required for the propagation of feature annotation.</text>
</comment>
<dbReference type="PRINTS" id="PR01976">
    <property type="entry name" value="IGFBPFAMILY"/>
</dbReference>
<dbReference type="PROSITE" id="PS00484">
    <property type="entry name" value="THYROGLOBULIN_1_1"/>
    <property type="match status" value="1"/>
</dbReference>
<dbReference type="AlphaFoldDB" id="A0AA40LIE2"/>
<evidence type="ECO:0000259" key="12">
    <source>
        <dbReference type="PROSITE" id="PS51162"/>
    </source>
</evidence>
<dbReference type="Pfam" id="PF00086">
    <property type="entry name" value="Thyroglobulin_1"/>
    <property type="match status" value="1"/>
</dbReference>
<dbReference type="InterPro" id="IPR009030">
    <property type="entry name" value="Growth_fac_rcpt_cys_sf"/>
</dbReference>
<evidence type="ECO:0000313" key="14">
    <source>
        <dbReference type="EMBL" id="KAK1334726.1"/>
    </source>
</evidence>
<dbReference type="Gene3D" id="4.10.800.10">
    <property type="entry name" value="Thyroglobulin type-1"/>
    <property type="match status" value="1"/>
</dbReference>
<dbReference type="GO" id="GO:0031994">
    <property type="term" value="F:insulin-like growth factor I binding"/>
    <property type="evidence" value="ECO:0007669"/>
    <property type="project" value="TreeGrafter"/>
</dbReference>
<evidence type="ECO:0000259" key="13">
    <source>
        <dbReference type="PROSITE" id="PS51323"/>
    </source>
</evidence>
<dbReference type="SUPFAM" id="SSF57610">
    <property type="entry name" value="Thyroglobulin type-1 domain"/>
    <property type="match status" value="1"/>
</dbReference>
<keyword evidence="6" id="KW-1015">Disulfide bond</keyword>
<proteinExistence type="predicted"/>
<dbReference type="Proteomes" id="UP001177744">
    <property type="component" value="Unassembled WGS sequence"/>
</dbReference>
<comment type="caution">
    <text evidence="14">The sequence shown here is derived from an EMBL/GenBank/DDBJ whole genome shotgun (WGS) entry which is preliminary data.</text>
</comment>
<dbReference type="InterPro" id="IPR000716">
    <property type="entry name" value="Thyroglobulin_1"/>
</dbReference>
<feature type="domain" description="Thyroglobulin type-1" evidence="12">
    <location>
        <begin position="171"/>
        <end position="249"/>
    </location>
</feature>